<reference evidence="2" key="1">
    <citation type="submission" date="2020-07" db="EMBL/GenBank/DDBJ databases">
        <authorList>
            <person name="Ferguson B K."/>
        </authorList>
    </citation>
    <scope>NUCLEOTIDE SEQUENCE</scope>
    <source>
        <strain evidence="2">L06</strain>
    </source>
</reference>
<evidence type="ECO:0000313" key="2">
    <source>
        <dbReference type="EMBL" id="CAD1566393.1"/>
    </source>
</evidence>
<dbReference type="AlphaFoldDB" id="A0A6V7KQT9"/>
<name>A0A6V7KQT9_9HYME</name>
<evidence type="ECO:0000256" key="1">
    <source>
        <dbReference type="SAM" id="MobiDB-lite"/>
    </source>
</evidence>
<protein>
    <submittedName>
        <fullName evidence="2">Uncharacterized protein</fullName>
    </submittedName>
</protein>
<gene>
    <name evidence="2" type="ORF">BBRV_LOCUS86129</name>
</gene>
<proteinExistence type="predicted"/>
<dbReference type="EMBL" id="CADCXW020000294">
    <property type="protein sequence ID" value="CAD1566393.1"/>
    <property type="molecule type" value="Genomic_DNA"/>
</dbReference>
<sequence length="149" mass="16382">MSTPHPISLSSKTSRGNTPGPASGNVPTSSSSPELRSPPLVITLCSYSLVREVIQAKLKHRKLHTSELDVALVHEAGLMSPLPAALININGMLPPELYKLRRLAIEECKRLKYTTFIRDGGVYVKKRKEDNPTKISCITELKNFCEGSL</sequence>
<accession>A0A6V7KQT9</accession>
<feature type="compositionally biased region" description="Polar residues" evidence="1">
    <location>
        <begin position="1"/>
        <end position="17"/>
    </location>
</feature>
<feature type="region of interest" description="Disordered" evidence="1">
    <location>
        <begin position="1"/>
        <end position="35"/>
    </location>
</feature>
<organism evidence="2">
    <name type="scientific">Bracon brevicornis</name>
    <dbReference type="NCBI Taxonomy" id="1563983"/>
    <lineage>
        <taxon>Eukaryota</taxon>
        <taxon>Metazoa</taxon>
        <taxon>Ecdysozoa</taxon>
        <taxon>Arthropoda</taxon>
        <taxon>Hexapoda</taxon>
        <taxon>Insecta</taxon>
        <taxon>Pterygota</taxon>
        <taxon>Neoptera</taxon>
        <taxon>Endopterygota</taxon>
        <taxon>Hymenoptera</taxon>
        <taxon>Apocrita</taxon>
        <taxon>Ichneumonoidea</taxon>
        <taxon>Braconidae</taxon>
        <taxon>Braconinae</taxon>
        <taxon>Bracon</taxon>
    </lineage>
</organism>